<evidence type="ECO:0000313" key="2">
    <source>
        <dbReference type="Proteomes" id="UP000249522"/>
    </source>
</evidence>
<dbReference type="AlphaFoldDB" id="A0A2W1LGJ3"/>
<organism evidence="1 2">
    <name type="scientific">Paenibacillus sambharensis</name>
    <dbReference type="NCBI Taxonomy" id="1803190"/>
    <lineage>
        <taxon>Bacteria</taxon>
        <taxon>Bacillati</taxon>
        <taxon>Bacillota</taxon>
        <taxon>Bacilli</taxon>
        <taxon>Bacillales</taxon>
        <taxon>Paenibacillaceae</taxon>
        <taxon>Paenibacillus</taxon>
    </lineage>
</organism>
<name>A0A2W1LGJ3_9BACL</name>
<keyword evidence="2" id="KW-1185">Reference proteome</keyword>
<reference evidence="1 2" key="1">
    <citation type="submission" date="2018-06" db="EMBL/GenBank/DDBJ databases">
        <title>Paenibacillus imtechensis sp. nov.</title>
        <authorList>
            <person name="Pinnaka A.K."/>
            <person name="Singh H."/>
            <person name="Kaur M."/>
        </authorList>
    </citation>
    <scope>NUCLEOTIDE SEQUENCE [LARGE SCALE GENOMIC DNA]</scope>
    <source>
        <strain evidence="1 2">SMB1</strain>
    </source>
</reference>
<dbReference type="EMBL" id="QKRB01000054">
    <property type="protein sequence ID" value="PZD94162.1"/>
    <property type="molecule type" value="Genomic_DNA"/>
</dbReference>
<dbReference type="Proteomes" id="UP000249522">
    <property type="component" value="Unassembled WGS sequence"/>
</dbReference>
<evidence type="ECO:0000313" key="1">
    <source>
        <dbReference type="EMBL" id="PZD94162.1"/>
    </source>
</evidence>
<sequence length="222" mass="24191">MNEALVRKLRLEPGMKALIMNPPEDAYIRELGLAEEACRFDEGASGKYDFVMLFAGSVAELNEYAPSAVTAAKHDGLLWICYPKGSSGIKTDLNRDKGWEAVTSRGLAGIAQVAVDDTWTASRFRPSSAVASRTRPQRIPDKGSMAGSRAAAAEAETVPVELGQALAAEPEAAAFFDRLPASGRKEYIRWVKDAKREETRTRRIAESIQKLKQGMKGPYAKG</sequence>
<gene>
    <name evidence="1" type="ORF">DNH61_19625</name>
</gene>
<evidence type="ECO:0008006" key="3">
    <source>
        <dbReference type="Google" id="ProtNLM"/>
    </source>
</evidence>
<accession>A0A2W1LGJ3</accession>
<comment type="caution">
    <text evidence="1">The sequence shown here is derived from an EMBL/GenBank/DDBJ whole genome shotgun (WGS) entry which is preliminary data.</text>
</comment>
<protein>
    <recommendedName>
        <fullName evidence="3">YdeI/OmpD-associated family protein</fullName>
    </recommendedName>
</protein>
<proteinExistence type="predicted"/>
<dbReference type="Pfam" id="PF13376">
    <property type="entry name" value="OmdA"/>
    <property type="match status" value="1"/>
</dbReference>